<accession>A0A434AVC4</accession>
<comment type="caution">
    <text evidence="1">The sequence shown here is derived from an EMBL/GenBank/DDBJ whole genome shotgun (WGS) entry which is preliminary data.</text>
</comment>
<dbReference type="EMBL" id="RJJX01000009">
    <property type="protein sequence ID" value="RUT78399.1"/>
    <property type="molecule type" value="Genomic_DNA"/>
</dbReference>
<name>A0A434AVC4_9BACT</name>
<sequence length="371" mass="43141">MKCAFLILLLFALDGPAGDLLIARNLLPSTQQDSMVSPYLPNSIFGSEEMIEICLKGSIRKLFNDRREEAAYYPMVMSYTKPGGEPSILDIKVKTRGHFRRDKQNCSTPPLWLNFNKDTTCNTIFEGQDKLKLVTTCSNESYVLREYLVYKIYQLITENSFRARLVKVCYQEIKTGKKTKPRYGIILEDQNHMAERNHSQLIKRLNVQPKITNREIFLKMAVFQYLIGNTDWSVQYLHNIKLISRIKTPSYITVPYDFDHAGIVGTTYAHPAEELQLQSVRERRYRGYCIQNPDDFLPIVEFFNGLRQEIYELYIGNKLLSEAYIKKTTKYLDEFYKTINNSKSRTKAFQYPCNPYGTGNVVIKGLKSRKK</sequence>
<gene>
    <name evidence="1" type="ORF">DLK05_08735</name>
</gene>
<keyword evidence="2" id="KW-1185">Reference proteome</keyword>
<dbReference type="Proteomes" id="UP000282985">
    <property type="component" value="Unassembled WGS sequence"/>
</dbReference>
<dbReference type="RefSeq" id="WP_127343606.1">
    <property type="nucleotide sequence ID" value="NZ_RJJX01000009.1"/>
</dbReference>
<evidence type="ECO:0000313" key="2">
    <source>
        <dbReference type="Proteomes" id="UP000282985"/>
    </source>
</evidence>
<dbReference type="OrthoDB" id="662693at2"/>
<reference evidence="1 2" key="1">
    <citation type="submission" date="2018-11" db="EMBL/GenBank/DDBJ databases">
        <title>Parancylomarina longa gen. nov., sp. nov., isolated from sediments of southern Okinawa.</title>
        <authorList>
            <person name="Fu T."/>
        </authorList>
    </citation>
    <scope>NUCLEOTIDE SEQUENCE [LARGE SCALE GENOMIC DNA]</scope>
    <source>
        <strain evidence="1 2">T3-2 S1-C</strain>
    </source>
</reference>
<protein>
    <submittedName>
        <fullName evidence="1">Uncharacterized protein</fullName>
    </submittedName>
</protein>
<organism evidence="1 2">
    <name type="scientific">Ancylomarina longa</name>
    <dbReference type="NCBI Taxonomy" id="2487017"/>
    <lineage>
        <taxon>Bacteria</taxon>
        <taxon>Pseudomonadati</taxon>
        <taxon>Bacteroidota</taxon>
        <taxon>Bacteroidia</taxon>
        <taxon>Marinilabiliales</taxon>
        <taxon>Marinifilaceae</taxon>
        <taxon>Ancylomarina</taxon>
    </lineage>
</organism>
<dbReference type="AlphaFoldDB" id="A0A434AVC4"/>
<proteinExistence type="predicted"/>
<evidence type="ECO:0000313" key="1">
    <source>
        <dbReference type="EMBL" id="RUT78399.1"/>
    </source>
</evidence>